<evidence type="ECO:0000259" key="6">
    <source>
        <dbReference type="Pfam" id="PF18051"/>
    </source>
</evidence>
<dbReference type="Gene3D" id="1.25.10.10">
    <property type="entry name" value="Leucine-rich Repeat Variant"/>
    <property type="match status" value="1"/>
</dbReference>
<evidence type="ECO:0000256" key="3">
    <source>
        <dbReference type="ARBA" id="ARBA00022942"/>
    </source>
</evidence>
<evidence type="ECO:0000256" key="2">
    <source>
        <dbReference type="ARBA" id="ARBA00022737"/>
    </source>
</evidence>
<dbReference type="InterPro" id="IPR016643">
    <property type="entry name" value="26S_Psome_Rpn1"/>
</dbReference>
<dbReference type="InterPro" id="IPR040892">
    <property type="entry name" value="RPN1_N"/>
</dbReference>
<dbReference type="InterPro" id="IPR016024">
    <property type="entry name" value="ARM-type_fold"/>
</dbReference>
<comment type="function">
    <text evidence="4">Acts as a regulatory subunit of the 26 proteasome which is involved in the ATP-dependent degradation of ubiquitinated proteins.</text>
</comment>
<dbReference type="Pfam" id="PF01851">
    <property type="entry name" value="PC_rep"/>
    <property type="match status" value="2"/>
</dbReference>
<dbReference type="GO" id="GO:0034515">
    <property type="term" value="C:proteasome storage granule"/>
    <property type="evidence" value="ECO:0007669"/>
    <property type="project" value="TreeGrafter"/>
</dbReference>
<evidence type="ECO:0000256" key="4">
    <source>
        <dbReference type="PIRNR" id="PIRNR015965"/>
    </source>
</evidence>
<dbReference type="GO" id="GO:0005634">
    <property type="term" value="C:nucleus"/>
    <property type="evidence" value="ECO:0007669"/>
    <property type="project" value="TreeGrafter"/>
</dbReference>
<evidence type="ECO:0000256" key="1">
    <source>
        <dbReference type="ARBA" id="ARBA00005460"/>
    </source>
</evidence>
<keyword evidence="2" id="KW-0677">Repeat</keyword>
<evidence type="ECO:0000313" key="8">
    <source>
        <dbReference type="Proteomes" id="UP000240830"/>
    </source>
</evidence>
<reference evidence="7 8" key="1">
    <citation type="submission" date="2016-10" db="EMBL/GenBank/DDBJ databases">
        <title>The genome of Paramicrosporidium saccamoebae is the missing link in understanding Cryptomycota and Microsporidia evolution.</title>
        <authorList>
            <person name="Quandt C.A."/>
            <person name="Beaudet D."/>
            <person name="Corsaro D."/>
            <person name="Michel R."/>
            <person name="Corradi N."/>
            <person name="James T."/>
        </authorList>
    </citation>
    <scope>NUCLEOTIDE SEQUENCE [LARGE SCALE GENOMIC DNA]</scope>
    <source>
        <strain evidence="7 8">KSL3</strain>
    </source>
</reference>
<dbReference type="PANTHER" id="PTHR10943:SF1">
    <property type="entry name" value="26S PROTEASOME NON-ATPASE REGULATORY SUBUNIT 2"/>
    <property type="match status" value="1"/>
</dbReference>
<dbReference type="GO" id="GO:0030234">
    <property type="term" value="F:enzyme regulator activity"/>
    <property type="evidence" value="ECO:0007669"/>
    <property type="project" value="UniProtKB-UniRule"/>
</dbReference>
<dbReference type="InterPro" id="IPR002015">
    <property type="entry name" value="Proteasome/cyclosome_rpt"/>
</dbReference>
<dbReference type="STRING" id="1246581.A0A2H9TKP4"/>
<name>A0A2H9TKP4_9FUNG</name>
<dbReference type="OrthoDB" id="10252509at2759"/>
<comment type="caution">
    <text evidence="7">The sequence shown here is derived from an EMBL/GenBank/DDBJ whole genome shotgun (WGS) entry which is preliminary data.</text>
</comment>
<dbReference type="AlphaFoldDB" id="A0A2H9TKP4"/>
<comment type="similarity">
    <text evidence="1 4">Belongs to the proteasome subunit S2 family.</text>
</comment>
<gene>
    <name evidence="7" type="ORF">PSACC_01883</name>
</gene>
<dbReference type="GO" id="GO:0042176">
    <property type="term" value="P:regulation of protein catabolic process"/>
    <property type="evidence" value="ECO:0007669"/>
    <property type="project" value="InterPro"/>
</dbReference>
<accession>A0A2H9TKP4</accession>
<dbReference type="SUPFAM" id="SSF48371">
    <property type="entry name" value="ARM repeat"/>
    <property type="match status" value="1"/>
</dbReference>
<sequence>MADILSVIAMTQGNGESSAHETLKYRMCGEQLPIGDWGHEYVRHLAMEIMGKFPEDSDKSPELLSLAKEVACFFLDHNSEPDACDLLYEIESLSLLVELVTIEGRDHERVCRYLLSCLPYESDVDDRAVLEVAHQIYSKMGSCADALLVAMRLNDPKMISDDFYSCKDPLLQKQLAYLLARQRITPQEGPLTEELGSILNNTFLTDHYLTLGKELEILEPKTPEDIYKSHLQDSLRVAAAPSPRHNLASAFVNAFANAGYGTDKLVTSPEIEADETKSWIYKTKDHGILSTVASIGMLNLWNADTGLGKLDRYLYSENVNIKAGAILGIGLVHAGTKNESDPALALLREYLETEGEGSDDVTIKTVALIGLALAYGGSGRADVVEPILPLISGHADIQVSAMAALAVGHVFVGSCNGDLASTILQALMERDAEQLDKPVARFLALALALLYLGKTEVEAEVILETLQAVEHPIAKDASTLVKICSYAGSGNVLRIQEMLRFCTLENNQSEKDGKDEKNDKGEKSDKVTDNNFQTFAVIGIALICMMEDIGKEMSHRLFSHLMHYGSPSVRKAVPLALGLLYTSHPTAAVMDLLSKYSHDHDKAVAVNAIFSMGLIAAGTNNAKMAQMLRQLAAYYQRDVDCLYVVRIAQGLVHAGKGTVTMSPIHSHRLLINPAAFAGLLTTAIAFTDAQSLLLENTSYLLYFLATAIYPRFVVALDESLQPTKLFMRVGQAVDVVGQAGKPKTITGFQTHSTPVLLAYQERAELATEEYLSLSPILENFVIVRKNPEWIDESTLVKKSN</sequence>
<dbReference type="InterPro" id="IPR041433">
    <property type="entry name" value="RPN1_C"/>
</dbReference>
<dbReference type="PIRSF" id="PIRSF015965">
    <property type="entry name" value="26S_Psome_Rpn1"/>
    <property type="match status" value="1"/>
</dbReference>
<dbReference type="GO" id="GO:0043161">
    <property type="term" value="P:proteasome-mediated ubiquitin-dependent protein catabolic process"/>
    <property type="evidence" value="ECO:0007669"/>
    <property type="project" value="TreeGrafter"/>
</dbReference>
<organism evidence="7 8">
    <name type="scientific">Paramicrosporidium saccamoebae</name>
    <dbReference type="NCBI Taxonomy" id="1246581"/>
    <lineage>
        <taxon>Eukaryota</taxon>
        <taxon>Fungi</taxon>
        <taxon>Fungi incertae sedis</taxon>
        <taxon>Cryptomycota</taxon>
        <taxon>Cryptomycota incertae sedis</taxon>
        <taxon>Paramicrosporidium</taxon>
    </lineage>
</organism>
<evidence type="ECO:0000259" key="5">
    <source>
        <dbReference type="Pfam" id="PF17781"/>
    </source>
</evidence>
<feature type="domain" description="26S proteasome non-ATPase regulatory subunit RPN1 C-terminal" evidence="6">
    <location>
        <begin position="736"/>
        <end position="789"/>
    </location>
</feature>
<feature type="domain" description="RPN1 N-terminal" evidence="5">
    <location>
        <begin position="1"/>
        <end position="232"/>
    </location>
</feature>
<dbReference type="Proteomes" id="UP000240830">
    <property type="component" value="Unassembled WGS sequence"/>
</dbReference>
<proteinExistence type="inferred from homology"/>
<keyword evidence="8" id="KW-1185">Reference proteome</keyword>
<dbReference type="Pfam" id="PF17781">
    <property type="entry name" value="RPN1_RPN2_N"/>
    <property type="match status" value="1"/>
</dbReference>
<keyword evidence="3 4" id="KW-0647">Proteasome</keyword>
<evidence type="ECO:0000313" key="7">
    <source>
        <dbReference type="EMBL" id="PJF18299.1"/>
    </source>
</evidence>
<protein>
    <recommendedName>
        <fullName evidence="4">26S proteasome regulatory subunit RPN1</fullName>
    </recommendedName>
</protein>
<dbReference type="EMBL" id="MTSL01000131">
    <property type="protein sequence ID" value="PJF18299.1"/>
    <property type="molecule type" value="Genomic_DNA"/>
</dbReference>
<dbReference type="GO" id="GO:0008540">
    <property type="term" value="C:proteasome regulatory particle, base subcomplex"/>
    <property type="evidence" value="ECO:0007669"/>
    <property type="project" value="UniProtKB-UniRule"/>
</dbReference>
<dbReference type="Pfam" id="PF18051">
    <property type="entry name" value="RPN1_C"/>
    <property type="match status" value="1"/>
</dbReference>
<dbReference type="InterPro" id="IPR011989">
    <property type="entry name" value="ARM-like"/>
</dbReference>
<dbReference type="PANTHER" id="PTHR10943">
    <property type="entry name" value="26S PROTEASOME NON-ATPASE REGULATORY SUBUNIT"/>
    <property type="match status" value="1"/>
</dbReference>